<proteinExistence type="predicted"/>
<feature type="region of interest" description="Disordered" evidence="1">
    <location>
        <begin position="22"/>
        <end position="57"/>
    </location>
</feature>
<organism evidence="2">
    <name type="scientific">Brassica napus</name>
    <name type="common">Rape</name>
    <dbReference type="NCBI Taxonomy" id="3708"/>
    <lineage>
        <taxon>Eukaryota</taxon>
        <taxon>Viridiplantae</taxon>
        <taxon>Streptophyta</taxon>
        <taxon>Embryophyta</taxon>
        <taxon>Tracheophyta</taxon>
        <taxon>Spermatophyta</taxon>
        <taxon>Magnoliopsida</taxon>
        <taxon>eudicotyledons</taxon>
        <taxon>Gunneridae</taxon>
        <taxon>Pentapetalae</taxon>
        <taxon>rosids</taxon>
        <taxon>malvids</taxon>
        <taxon>Brassicales</taxon>
        <taxon>Brassicaceae</taxon>
        <taxon>Brassiceae</taxon>
        <taxon>Brassica</taxon>
    </lineage>
</organism>
<protein>
    <submittedName>
        <fullName evidence="2">(rape) hypothetical protein</fullName>
    </submittedName>
</protein>
<dbReference type="AlphaFoldDB" id="A0A816R2M2"/>
<sequence length="136" mass="14943">MPPSCAHCKEVGYIQRHCPLLPPPTALTHKQNPPPKNPNTQPPSSSHPPKKANPSNKFFFSCRTMGHLMNNFDIAIDPPSMEIDTPSPTKETIIDCSDMDSSSAEVFVLALPAVFKDRPIIISNNHLPPKNLQPSP</sequence>
<accession>A0A816R2M2</accession>
<gene>
    <name evidence="2" type="ORF">DARMORV10_C01P12110.1</name>
</gene>
<name>A0A816R2M2_BRANA</name>
<reference evidence="2" key="1">
    <citation type="submission" date="2021-01" db="EMBL/GenBank/DDBJ databases">
        <authorList>
            <consortium name="Genoscope - CEA"/>
            <person name="William W."/>
        </authorList>
    </citation>
    <scope>NUCLEOTIDE SEQUENCE</scope>
</reference>
<dbReference type="Proteomes" id="UP001295469">
    <property type="component" value="Chromosome C01"/>
</dbReference>
<feature type="compositionally biased region" description="Pro residues" evidence="1">
    <location>
        <begin position="32"/>
        <end position="41"/>
    </location>
</feature>
<dbReference type="EMBL" id="HG994365">
    <property type="protein sequence ID" value="CAF2069554.1"/>
    <property type="molecule type" value="Genomic_DNA"/>
</dbReference>
<evidence type="ECO:0000256" key="1">
    <source>
        <dbReference type="SAM" id="MobiDB-lite"/>
    </source>
</evidence>
<evidence type="ECO:0000313" key="2">
    <source>
        <dbReference type="EMBL" id="CAF2069554.1"/>
    </source>
</evidence>